<keyword evidence="3" id="KW-1185">Reference proteome</keyword>
<gene>
    <name evidence="2" type="ordered locus">RLO149_c024070</name>
</gene>
<reference evidence="2 3" key="1">
    <citation type="journal article" date="2011" name="BMC Genomics">
        <title>Comparative genome analysis and genome-guided physiological analysis of Roseobacter litoralis.</title>
        <authorList>
            <person name="Kalhoefer D."/>
            <person name="Thole S."/>
            <person name="Voget S."/>
            <person name="Lehmann R."/>
            <person name="Liesegang H."/>
            <person name="Wollher A."/>
            <person name="Daniel R."/>
            <person name="Simon M."/>
            <person name="Brinkhoff T."/>
        </authorList>
    </citation>
    <scope>NUCLEOTIDE SEQUENCE [LARGE SCALE GENOMIC DNA]</scope>
    <source>
        <strain evidence="3">ATCC 49566 / DSM 6996 / JCM 21268 / NBRC 15278 / OCh 149</strain>
    </source>
</reference>
<dbReference type="STRING" id="391595.RLO149_c024070"/>
<dbReference type="eggNOG" id="COG0500">
    <property type="taxonomic scope" value="Bacteria"/>
</dbReference>
<dbReference type="Gene3D" id="3.40.50.150">
    <property type="entry name" value="Vaccinia Virus protein VP39"/>
    <property type="match status" value="1"/>
</dbReference>
<dbReference type="RefSeq" id="WP_013962299.1">
    <property type="nucleotide sequence ID" value="NC_015730.1"/>
</dbReference>
<dbReference type="KEGG" id="rli:RLO149_c024070"/>
<dbReference type="EMBL" id="CP002623">
    <property type="protein sequence ID" value="AEI94376.1"/>
    <property type="molecule type" value="Genomic_DNA"/>
</dbReference>
<dbReference type="InterPro" id="IPR029063">
    <property type="entry name" value="SAM-dependent_MTases_sf"/>
</dbReference>
<evidence type="ECO:0000313" key="2">
    <source>
        <dbReference type="EMBL" id="AEI94376.1"/>
    </source>
</evidence>
<dbReference type="AlphaFoldDB" id="F7ZBZ0"/>
<evidence type="ECO:0000259" key="1">
    <source>
        <dbReference type="Pfam" id="PF13649"/>
    </source>
</evidence>
<dbReference type="GO" id="GO:0032259">
    <property type="term" value="P:methylation"/>
    <property type="evidence" value="ECO:0007669"/>
    <property type="project" value="UniProtKB-KW"/>
</dbReference>
<accession>F7ZBZ0</accession>
<dbReference type="SUPFAM" id="SSF53335">
    <property type="entry name" value="S-adenosyl-L-methionine-dependent methyltransferases"/>
    <property type="match status" value="1"/>
</dbReference>
<dbReference type="OrthoDB" id="9808480at2"/>
<sequence>MTQAYWDAFFQLHRGLPREGPGEAQEVAWAAEVAGVKPDALICDAACGPGADIPALLKAAPRGHVSALDKVDAFVQQAQDSHGDDPRTTIFCGDMTALTGPFDFIWCAGAVYFLGVTKALEAWRTALAPGGAIAFSQVYWRTDTPSPAAQEGWADYPEMTDEAGLRAQIDAAGYDCVATRHLSDKAWEDYYGPLDQRISQLRPNASGALTEVLDEAEAEAALWRAARHEFGYLLSVVRPR</sequence>
<dbReference type="InterPro" id="IPR041698">
    <property type="entry name" value="Methyltransf_25"/>
</dbReference>
<name>F7ZBZ0_ROSLO</name>
<dbReference type="Pfam" id="PF13649">
    <property type="entry name" value="Methyltransf_25"/>
    <property type="match status" value="1"/>
</dbReference>
<protein>
    <submittedName>
        <fullName evidence="2">Methyltransferase-like protein</fullName>
    </submittedName>
</protein>
<proteinExistence type="predicted"/>
<feature type="domain" description="Methyltransferase" evidence="1">
    <location>
        <begin position="42"/>
        <end position="131"/>
    </location>
</feature>
<dbReference type="HOGENOM" id="CLU_073559_0_0_5"/>
<dbReference type="CDD" id="cd02440">
    <property type="entry name" value="AdoMet_MTases"/>
    <property type="match status" value="1"/>
</dbReference>
<dbReference type="GO" id="GO:0008168">
    <property type="term" value="F:methyltransferase activity"/>
    <property type="evidence" value="ECO:0007669"/>
    <property type="project" value="UniProtKB-KW"/>
</dbReference>
<dbReference type="Proteomes" id="UP000001353">
    <property type="component" value="Chromosome"/>
</dbReference>
<organism evidence="2 3">
    <name type="scientific">Roseobacter litoralis (strain ATCC 49566 / DSM 6996 / JCM 21268 / NBRC 15278 / OCh 149)</name>
    <dbReference type="NCBI Taxonomy" id="391595"/>
    <lineage>
        <taxon>Bacteria</taxon>
        <taxon>Pseudomonadati</taxon>
        <taxon>Pseudomonadota</taxon>
        <taxon>Alphaproteobacteria</taxon>
        <taxon>Rhodobacterales</taxon>
        <taxon>Roseobacteraceae</taxon>
        <taxon>Roseobacter</taxon>
    </lineage>
</organism>
<evidence type="ECO:0000313" key="3">
    <source>
        <dbReference type="Proteomes" id="UP000001353"/>
    </source>
</evidence>